<evidence type="ECO:0000313" key="6">
    <source>
        <dbReference type="EMBL" id="EPQ51717.1"/>
    </source>
</evidence>
<dbReference type="CDD" id="cd12148">
    <property type="entry name" value="fungal_TF_MHR"/>
    <property type="match status" value="1"/>
</dbReference>
<comment type="subcellular location">
    <subcellularLocation>
        <location evidence="1">Nucleus</location>
    </subcellularLocation>
</comment>
<reference evidence="6 7" key="1">
    <citation type="journal article" date="2012" name="Science">
        <title>The Paleozoic origin of enzymatic lignin decomposition reconstructed from 31 fungal genomes.</title>
        <authorList>
            <person name="Floudas D."/>
            <person name="Binder M."/>
            <person name="Riley R."/>
            <person name="Barry K."/>
            <person name="Blanchette R.A."/>
            <person name="Henrissat B."/>
            <person name="Martinez A.T."/>
            <person name="Otillar R."/>
            <person name="Spatafora J.W."/>
            <person name="Yadav J.S."/>
            <person name="Aerts A."/>
            <person name="Benoit I."/>
            <person name="Boyd A."/>
            <person name="Carlson A."/>
            <person name="Copeland A."/>
            <person name="Coutinho P.M."/>
            <person name="de Vries R.P."/>
            <person name="Ferreira P."/>
            <person name="Findley K."/>
            <person name="Foster B."/>
            <person name="Gaskell J."/>
            <person name="Glotzer D."/>
            <person name="Gorecki P."/>
            <person name="Heitman J."/>
            <person name="Hesse C."/>
            <person name="Hori C."/>
            <person name="Igarashi K."/>
            <person name="Jurgens J.A."/>
            <person name="Kallen N."/>
            <person name="Kersten P."/>
            <person name="Kohler A."/>
            <person name="Kuees U."/>
            <person name="Kumar T.K.A."/>
            <person name="Kuo A."/>
            <person name="LaButti K."/>
            <person name="Larrondo L.F."/>
            <person name="Lindquist E."/>
            <person name="Ling A."/>
            <person name="Lombard V."/>
            <person name="Lucas S."/>
            <person name="Lundell T."/>
            <person name="Martin R."/>
            <person name="McLaughlin D.J."/>
            <person name="Morgenstern I."/>
            <person name="Morin E."/>
            <person name="Murat C."/>
            <person name="Nagy L.G."/>
            <person name="Nolan M."/>
            <person name="Ohm R.A."/>
            <person name="Patyshakuliyeva A."/>
            <person name="Rokas A."/>
            <person name="Ruiz-Duenas F.J."/>
            <person name="Sabat G."/>
            <person name="Salamov A."/>
            <person name="Samejima M."/>
            <person name="Schmutz J."/>
            <person name="Slot J.C."/>
            <person name="St John F."/>
            <person name="Stenlid J."/>
            <person name="Sun H."/>
            <person name="Sun S."/>
            <person name="Syed K."/>
            <person name="Tsang A."/>
            <person name="Wiebenga A."/>
            <person name="Young D."/>
            <person name="Pisabarro A."/>
            <person name="Eastwood D.C."/>
            <person name="Martin F."/>
            <person name="Cullen D."/>
            <person name="Grigoriev I.V."/>
            <person name="Hibbett D.S."/>
        </authorList>
    </citation>
    <scope>NUCLEOTIDE SEQUENCE [LARGE SCALE GENOMIC DNA]</scope>
    <source>
        <strain evidence="6 7">ATCC 11539</strain>
    </source>
</reference>
<feature type="domain" description="Zn(2)-C6 fungal-type" evidence="5">
    <location>
        <begin position="46"/>
        <end position="77"/>
    </location>
</feature>
<dbReference type="PANTHER" id="PTHR31001">
    <property type="entry name" value="UNCHARACTERIZED TRANSCRIPTIONAL REGULATORY PROTEIN"/>
    <property type="match status" value="1"/>
</dbReference>
<dbReference type="OrthoDB" id="424974at2759"/>
<dbReference type="InterPro" id="IPR050613">
    <property type="entry name" value="Sec_Metabolite_Reg"/>
</dbReference>
<dbReference type="RefSeq" id="XP_007869584.1">
    <property type="nucleotide sequence ID" value="XM_007871393.1"/>
</dbReference>
<evidence type="ECO:0000313" key="7">
    <source>
        <dbReference type="Proteomes" id="UP000030669"/>
    </source>
</evidence>
<protein>
    <recommendedName>
        <fullName evidence="5">Zn(2)-C6 fungal-type domain-containing protein</fullName>
    </recommendedName>
</protein>
<feature type="non-terminal residue" evidence="6">
    <location>
        <position position="690"/>
    </location>
</feature>
<evidence type="ECO:0000256" key="3">
    <source>
        <dbReference type="ARBA" id="ARBA00023242"/>
    </source>
</evidence>
<keyword evidence="2" id="KW-0479">Metal-binding</keyword>
<dbReference type="eggNOG" id="ENOG502SINT">
    <property type="taxonomic scope" value="Eukaryota"/>
</dbReference>
<dbReference type="PROSITE" id="PS50048">
    <property type="entry name" value="ZN2_CY6_FUNGAL_2"/>
    <property type="match status" value="1"/>
</dbReference>
<proteinExistence type="predicted"/>
<dbReference type="SMART" id="SM00066">
    <property type="entry name" value="GAL4"/>
    <property type="match status" value="1"/>
</dbReference>
<dbReference type="Proteomes" id="UP000030669">
    <property type="component" value="Unassembled WGS sequence"/>
</dbReference>
<feature type="compositionally biased region" description="Polar residues" evidence="4">
    <location>
        <begin position="1"/>
        <end position="21"/>
    </location>
</feature>
<dbReference type="KEGG" id="gtr:GLOTRDRAFT_48184"/>
<dbReference type="Gene3D" id="4.10.240.10">
    <property type="entry name" value="Zn(2)-C6 fungal-type DNA-binding domain"/>
    <property type="match status" value="1"/>
</dbReference>
<dbReference type="Pfam" id="PF04082">
    <property type="entry name" value="Fungal_trans"/>
    <property type="match status" value="1"/>
</dbReference>
<dbReference type="GO" id="GO:0008270">
    <property type="term" value="F:zinc ion binding"/>
    <property type="evidence" value="ECO:0007669"/>
    <property type="project" value="InterPro"/>
</dbReference>
<accession>S7PWI5</accession>
<organism evidence="6 7">
    <name type="scientific">Gloeophyllum trabeum (strain ATCC 11539 / FP-39264 / Madison 617)</name>
    <name type="common">Brown rot fungus</name>
    <dbReference type="NCBI Taxonomy" id="670483"/>
    <lineage>
        <taxon>Eukaryota</taxon>
        <taxon>Fungi</taxon>
        <taxon>Dikarya</taxon>
        <taxon>Basidiomycota</taxon>
        <taxon>Agaricomycotina</taxon>
        <taxon>Agaricomycetes</taxon>
        <taxon>Gloeophyllales</taxon>
        <taxon>Gloeophyllaceae</taxon>
        <taxon>Gloeophyllum</taxon>
    </lineage>
</organism>
<dbReference type="GO" id="GO:0005634">
    <property type="term" value="C:nucleus"/>
    <property type="evidence" value="ECO:0007669"/>
    <property type="project" value="UniProtKB-SubCell"/>
</dbReference>
<name>S7PWI5_GLOTA</name>
<evidence type="ECO:0000256" key="1">
    <source>
        <dbReference type="ARBA" id="ARBA00004123"/>
    </source>
</evidence>
<dbReference type="STRING" id="670483.S7PWI5"/>
<dbReference type="InterPro" id="IPR001138">
    <property type="entry name" value="Zn2Cys6_DnaBD"/>
</dbReference>
<dbReference type="AlphaFoldDB" id="S7PWI5"/>
<dbReference type="OMA" id="HRESSQW"/>
<dbReference type="SMART" id="SM00906">
    <property type="entry name" value="Fungal_trans"/>
    <property type="match status" value="1"/>
</dbReference>
<dbReference type="SUPFAM" id="SSF57701">
    <property type="entry name" value="Zn2/Cys6 DNA-binding domain"/>
    <property type="match status" value="1"/>
</dbReference>
<dbReference type="InterPro" id="IPR007219">
    <property type="entry name" value="XnlR_reg_dom"/>
</dbReference>
<dbReference type="HOGENOM" id="CLU_007340_4_3_1"/>
<dbReference type="InterPro" id="IPR036864">
    <property type="entry name" value="Zn2-C6_fun-type_DNA-bd_sf"/>
</dbReference>
<feature type="region of interest" description="Disordered" evidence="4">
    <location>
        <begin position="141"/>
        <end position="161"/>
    </location>
</feature>
<dbReference type="CDD" id="cd00067">
    <property type="entry name" value="GAL4"/>
    <property type="match status" value="1"/>
</dbReference>
<dbReference type="GO" id="GO:0003677">
    <property type="term" value="F:DNA binding"/>
    <property type="evidence" value="ECO:0007669"/>
    <property type="project" value="InterPro"/>
</dbReference>
<dbReference type="GeneID" id="19306552"/>
<keyword evidence="3" id="KW-0539">Nucleus</keyword>
<dbReference type="PROSITE" id="PS00463">
    <property type="entry name" value="ZN2_CY6_FUNGAL_1"/>
    <property type="match status" value="1"/>
</dbReference>
<feature type="region of interest" description="Disordered" evidence="4">
    <location>
        <begin position="1"/>
        <end position="43"/>
    </location>
</feature>
<evidence type="ECO:0000256" key="2">
    <source>
        <dbReference type="ARBA" id="ARBA00022723"/>
    </source>
</evidence>
<keyword evidence="7" id="KW-1185">Reference proteome</keyword>
<evidence type="ECO:0000259" key="5">
    <source>
        <dbReference type="PROSITE" id="PS50048"/>
    </source>
</evidence>
<dbReference type="GO" id="GO:0000981">
    <property type="term" value="F:DNA-binding transcription factor activity, RNA polymerase II-specific"/>
    <property type="evidence" value="ECO:0007669"/>
    <property type="project" value="InterPro"/>
</dbReference>
<dbReference type="Pfam" id="PF00172">
    <property type="entry name" value="Zn_clus"/>
    <property type="match status" value="1"/>
</dbReference>
<dbReference type="EMBL" id="KB469309">
    <property type="protein sequence ID" value="EPQ51717.1"/>
    <property type="molecule type" value="Genomic_DNA"/>
</dbReference>
<dbReference type="PANTHER" id="PTHR31001:SF56">
    <property type="entry name" value="ZN(2)-C6 FUNGAL-TYPE DOMAIN-CONTAINING PROTEIN"/>
    <property type="match status" value="1"/>
</dbReference>
<dbReference type="GO" id="GO:0006351">
    <property type="term" value="P:DNA-templated transcription"/>
    <property type="evidence" value="ECO:0007669"/>
    <property type="project" value="InterPro"/>
</dbReference>
<sequence length="690" mass="76989">MDPGTSQQTPNSDTNQSKSPTPSKPIAPKPRRRRNNEAKRSRGEISCAECRRLKMKCDKQIPCGTCTRRGCANICPHGVLSGGQGSRLILADTGALHGKITQMSQRIRQLEDALGIMQADVSKDRHPLLTRELLRIKHWPEDDGKDKEHTDDTEGKEKKDERITNMINAMGTLTIGEHGEAKYFGQSAGSELDSTLDSFFDGPGPMEAIPFLPSIPGITRDNPAEGLTLLESSLPPLPRAWSLIETYYAHSSAHFRPIKRSDLVDEILTPIYRSLSSHSDEPGELARKMAHKFGVLYLIFALGALTDLTLPPFAEEAHRYFLLARNSVSVKSVTESPAIETVQALALVSSYHSLSGRKPTSETSWSFTAFSMRMALSVSAFDRDCARWGLDGRTIQRRRYIFWEIYTTDVLLSLALGRPPTISLSFVDCAFPLDEEATLADGGEHVPSFYAWKYSVAKDILGPIIEALSAAQPMKYETVLDFDRKIRQKAFPKGLNFFVTPDHEEYHDRSASIRTWLIAQYRLFPMFVIHRPYFAQALLEHPGNPFRSPYAPSFLAAYHSASLMIKRDLHYFERVPDMFLRAGGFWQHPFTAAVIMGLVVVRMPKSHMALNALGELNLVVDLFEKGAAINIRAQRGLIFLRRLRSKAQHAFFQSRTADRAGVDGVLSVFAASSTDGSEELALFGGQTKVL</sequence>
<evidence type="ECO:0000256" key="4">
    <source>
        <dbReference type="SAM" id="MobiDB-lite"/>
    </source>
</evidence>
<gene>
    <name evidence="6" type="ORF">GLOTRDRAFT_48184</name>
</gene>